<keyword evidence="7 8" id="KW-0342">GTP-binding</keyword>
<dbReference type="PANTHER" id="PTHR42698:SF1">
    <property type="entry name" value="GTPASE ERA, MITOCHONDRIAL"/>
    <property type="match status" value="1"/>
</dbReference>
<feature type="region of interest" description="G1" evidence="9">
    <location>
        <begin position="10"/>
        <end position="17"/>
    </location>
</feature>
<comment type="subcellular location">
    <subcellularLocation>
        <location evidence="8">Cytoplasm</location>
    </subcellularLocation>
    <subcellularLocation>
        <location evidence="8">Cell membrane</location>
        <topology evidence="8">Peripheral membrane protein</topology>
    </subcellularLocation>
</comment>
<feature type="binding site" evidence="8">
    <location>
        <begin position="10"/>
        <end position="17"/>
    </location>
    <ligand>
        <name>GTP</name>
        <dbReference type="ChEBI" id="CHEBI:37565"/>
    </ligand>
</feature>
<feature type="region of interest" description="G3" evidence="9">
    <location>
        <begin position="57"/>
        <end position="60"/>
    </location>
</feature>
<feature type="region of interest" description="G5" evidence="9">
    <location>
        <begin position="150"/>
        <end position="152"/>
    </location>
</feature>
<dbReference type="InterPro" id="IPR030388">
    <property type="entry name" value="G_ERA_dom"/>
</dbReference>
<proteinExistence type="inferred from homology"/>
<dbReference type="Pfam" id="PF01926">
    <property type="entry name" value="MMR_HSR1"/>
    <property type="match status" value="1"/>
</dbReference>
<evidence type="ECO:0000256" key="7">
    <source>
        <dbReference type="ARBA" id="ARBA00023134"/>
    </source>
</evidence>
<dbReference type="CDD" id="cd04163">
    <property type="entry name" value="Era"/>
    <property type="match status" value="1"/>
</dbReference>
<dbReference type="RefSeq" id="WP_002683369.1">
    <property type="nucleotide sequence ID" value="NZ_CM001795.1"/>
</dbReference>
<evidence type="ECO:0000256" key="8">
    <source>
        <dbReference type="HAMAP-Rule" id="MF_00367"/>
    </source>
</evidence>
<keyword evidence="6 8" id="KW-0694">RNA-binding</keyword>
<gene>
    <name evidence="8" type="primary">era</name>
    <name evidence="11" type="ORF">HMPREF9726_00625</name>
</gene>
<dbReference type="GO" id="GO:0000028">
    <property type="term" value="P:ribosomal small subunit assembly"/>
    <property type="evidence" value="ECO:0007669"/>
    <property type="project" value="TreeGrafter"/>
</dbReference>
<comment type="subunit">
    <text evidence="8">Monomer.</text>
</comment>
<dbReference type="InterPro" id="IPR005225">
    <property type="entry name" value="Small_GTP-bd"/>
</dbReference>
<dbReference type="HOGENOM" id="CLU_038009_1_0_12"/>
<dbReference type="SUPFAM" id="SSF52540">
    <property type="entry name" value="P-loop containing nucleoside triphosphate hydrolases"/>
    <property type="match status" value="1"/>
</dbReference>
<dbReference type="NCBIfam" id="TIGR00436">
    <property type="entry name" value="era"/>
    <property type="match status" value="1"/>
</dbReference>
<keyword evidence="5 8" id="KW-0547">Nucleotide-binding</keyword>
<dbReference type="InterPro" id="IPR004044">
    <property type="entry name" value="KH_dom_type_2"/>
</dbReference>
<dbReference type="InterPro" id="IPR015946">
    <property type="entry name" value="KH_dom-like_a/b"/>
</dbReference>
<dbReference type="Gene3D" id="3.40.50.300">
    <property type="entry name" value="P-loop containing nucleotide triphosphate hydrolases"/>
    <property type="match status" value="1"/>
</dbReference>
<dbReference type="GO" id="GO:0005525">
    <property type="term" value="F:GTP binding"/>
    <property type="evidence" value="ECO:0007669"/>
    <property type="project" value="UniProtKB-UniRule"/>
</dbReference>
<evidence type="ECO:0000256" key="4">
    <source>
        <dbReference type="ARBA" id="ARBA00022519"/>
    </source>
</evidence>
<dbReference type="SUPFAM" id="SSF54814">
    <property type="entry name" value="Prokaryotic type KH domain (KH-domain type II)"/>
    <property type="match status" value="1"/>
</dbReference>
<evidence type="ECO:0000256" key="6">
    <source>
        <dbReference type="ARBA" id="ARBA00022884"/>
    </source>
</evidence>
<dbReference type="NCBIfam" id="TIGR00231">
    <property type="entry name" value="small_GTP"/>
    <property type="match status" value="1"/>
</dbReference>
<dbReference type="GO" id="GO:0070181">
    <property type="term" value="F:small ribosomal subunit rRNA binding"/>
    <property type="evidence" value="ECO:0007669"/>
    <property type="project" value="UniProtKB-UniRule"/>
</dbReference>
<dbReference type="PANTHER" id="PTHR42698">
    <property type="entry name" value="GTPASE ERA"/>
    <property type="match status" value="1"/>
</dbReference>
<dbReference type="Pfam" id="PF07650">
    <property type="entry name" value="KH_2"/>
    <property type="match status" value="1"/>
</dbReference>
<dbReference type="GO" id="GO:0005829">
    <property type="term" value="C:cytosol"/>
    <property type="evidence" value="ECO:0007669"/>
    <property type="project" value="TreeGrafter"/>
</dbReference>
<reference evidence="11" key="1">
    <citation type="submission" date="2012-01" db="EMBL/GenBank/DDBJ databases">
        <title>The Genome Sequence of Treponema denticola H-22.</title>
        <authorList>
            <consortium name="The Broad Institute Genome Sequencing Platform"/>
            <person name="Earl A."/>
            <person name="Ward D."/>
            <person name="Feldgarden M."/>
            <person name="Gevers D."/>
            <person name="Blanton J.M."/>
            <person name="Fenno C.J."/>
            <person name="Baranova O.V."/>
            <person name="Mathney J."/>
            <person name="Dewhirst F.E."/>
            <person name="Izard J."/>
            <person name="Young S.K."/>
            <person name="Zeng Q."/>
            <person name="Gargeya S."/>
            <person name="Fitzgerald M."/>
            <person name="Haas B."/>
            <person name="Abouelleil A."/>
            <person name="Alvarado L."/>
            <person name="Arachchi H.M."/>
            <person name="Berlin A."/>
            <person name="Chapman S.B."/>
            <person name="Gearin G."/>
            <person name="Goldberg J."/>
            <person name="Griggs A."/>
            <person name="Gujja S."/>
            <person name="Hansen M."/>
            <person name="Heiman D."/>
            <person name="Howarth C."/>
            <person name="Larimer J."/>
            <person name="Lui A."/>
            <person name="MacDonald P.J.P."/>
            <person name="McCowen C."/>
            <person name="Montmayeur A."/>
            <person name="Murphy C."/>
            <person name="Neiman D."/>
            <person name="Pearson M."/>
            <person name="Priest M."/>
            <person name="Roberts A."/>
            <person name="Saif S."/>
            <person name="Shea T."/>
            <person name="Sisk P."/>
            <person name="Stolte C."/>
            <person name="Sykes S."/>
            <person name="Wortman J."/>
            <person name="Nusbaum C."/>
            <person name="Birren B."/>
        </authorList>
    </citation>
    <scope>NUCLEOTIDE SEQUENCE [LARGE SCALE GENOMIC DNA]</scope>
    <source>
        <strain evidence="11">H-22</strain>
    </source>
</reference>
<organism evidence="11">
    <name type="scientific">Treponema denticola H-22</name>
    <dbReference type="NCBI Taxonomy" id="999432"/>
    <lineage>
        <taxon>Bacteria</taxon>
        <taxon>Pseudomonadati</taxon>
        <taxon>Spirochaetota</taxon>
        <taxon>Spirochaetia</taxon>
        <taxon>Spirochaetales</taxon>
        <taxon>Treponemataceae</taxon>
        <taxon>Treponema</taxon>
    </lineage>
</organism>
<evidence type="ECO:0000256" key="9">
    <source>
        <dbReference type="PROSITE-ProRule" id="PRU01050"/>
    </source>
</evidence>
<dbReference type="Gene3D" id="3.30.300.20">
    <property type="match status" value="1"/>
</dbReference>
<feature type="binding site" evidence="8">
    <location>
        <begin position="119"/>
        <end position="122"/>
    </location>
    <ligand>
        <name>GTP</name>
        <dbReference type="ChEBI" id="CHEBI:37565"/>
    </ligand>
</feature>
<dbReference type="InterPro" id="IPR027417">
    <property type="entry name" value="P-loop_NTPase"/>
</dbReference>
<dbReference type="HAMAP" id="MF_00367">
    <property type="entry name" value="GTPase_Era"/>
    <property type="match status" value="1"/>
</dbReference>
<evidence type="ECO:0000256" key="5">
    <source>
        <dbReference type="ARBA" id="ARBA00022741"/>
    </source>
</evidence>
<keyword evidence="8" id="KW-0963">Cytoplasm</keyword>
<dbReference type="AlphaFoldDB" id="A0A0E2E627"/>
<keyword evidence="4" id="KW-0997">Cell inner membrane</keyword>
<dbReference type="EMBL" id="AGDV01000006">
    <property type="protein sequence ID" value="EMB34859.1"/>
    <property type="molecule type" value="Genomic_DNA"/>
</dbReference>
<dbReference type="InterPro" id="IPR009019">
    <property type="entry name" value="KH_sf_prok-type"/>
</dbReference>
<evidence type="ECO:0000259" key="10">
    <source>
        <dbReference type="PROSITE" id="PS51713"/>
    </source>
</evidence>
<feature type="binding site" evidence="8">
    <location>
        <begin position="57"/>
        <end position="61"/>
    </location>
    <ligand>
        <name>GTP</name>
        <dbReference type="ChEBI" id="CHEBI:37565"/>
    </ligand>
</feature>
<feature type="domain" description="Era-type G" evidence="10">
    <location>
        <begin position="2"/>
        <end position="171"/>
    </location>
</feature>
<dbReference type="GO" id="GO:0043024">
    <property type="term" value="F:ribosomal small subunit binding"/>
    <property type="evidence" value="ECO:0007669"/>
    <property type="project" value="TreeGrafter"/>
</dbReference>
<dbReference type="CDD" id="cd22534">
    <property type="entry name" value="KH-II_Era"/>
    <property type="match status" value="1"/>
</dbReference>
<dbReference type="InterPro" id="IPR006073">
    <property type="entry name" value="GTP-bd"/>
</dbReference>
<comment type="similarity">
    <text evidence="1 8 9">Belongs to the TRAFAC class TrmE-Era-EngA-EngB-Septin-like GTPase superfamily. Era GTPase family.</text>
</comment>
<keyword evidence="3 8" id="KW-1003">Cell membrane</keyword>
<feature type="region of interest" description="G2" evidence="9">
    <location>
        <begin position="36"/>
        <end position="40"/>
    </location>
</feature>
<accession>A0A0E2E627</accession>
<keyword evidence="8" id="KW-0472">Membrane</keyword>
<dbReference type="NCBIfam" id="NF000908">
    <property type="entry name" value="PRK00089.1"/>
    <property type="match status" value="1"/>
</dbReference>
<dbReference type="PATRIC" id="fig|999432.5.peg.651"/>
<evidence type="ECO:0000256" key="3">
    <source>
        <dbReference type="ARBA" id="ARBA00022475"/>
    </source>
</evidence>
<feature type="region of interest" description="G4" evidence="9">
    <location>
        <begin position="119"/>
        <end position="122"/>
    </location>
</feature>
<comment type="caution">
    <text evidence="11">The sequence shown here is derived from an EMBL/GenBank/DDBJ whole genome shotgun (WGS) entry which is preliminary data.</text>
</comment>
<dbReference type="Proteomes" id="UP000011705">
    <property type="component" value="Chromosome"/>
</dbReference>
<protein>
    <recommendedName>
        <fullName evidence="2 8">GTPase Era</fullName>
    </recommendedName>
</protein>
<evidence type="ECO:0000313" key="11">
    <source>
        <dbReference type="EMBL" id="EMB34859.1"/>
    </source>
</evidence>
<evidence type="ECO:0000256" key="2">
    <source>
        <dbReference type="ARBA" id="ARBA00020484"/>
    </source>
</evidence>
<dbReference type="GO" id="GO:0005886">
    <property type="term" value="C:plasma membrane"/>
    <property type="evidence" value="ECO:0007669"/>
    <property type="project" value="UniProtKB-SubCell"/>
</dbReference>
<name>A0A0E2E627_TREDN</name>
<dbReference type="InterPro" id="IPR005662">
    <property type="entry name" value="GTPase_Era-like"/>
</dbReference>
<dbReference type="GO" id="GO:0003924">
    <property type="term" value="F:GTPase activity"/>
    <property type="evidence" value="ECO:0007669"/>
    <property type="project" value="UniProtKB-UniRule"/>
</dbReference>
<dbReference type="PROSITE" id="PS51713">
    <property type="entry name" value="G_ERA"/>
    <property type="match status" value="1"/>
</dbReference>
<sequence>MNSGVVTIIGRPSAGKSTFLNTASGEKVSIVSAIPQTTRNAIRGIVNTTKGQIVFIDTPGYHKSEKKLNLKLQEIAKTRLEEGDAVLYLIDLSREFGEEEKNICSLLIPLQNKTVIGLNKADLASAKTELVKKELLSLLPDIPQERIFEISALKDEGINEILSLLIELLPEGEALYPEDIYTDQDVVFRITEIIREQAILHTREEIPHALYAGVEDAEMRKNGKELWVRAFLYVEKESQKAMLIGKGAAVIKSIRIKSMAELRKIFPYKVQLDLQVRVNKNWRQKDNIIKKISY</sequence>
<keyword evidence="8" id="KW-0690">Ribosome biogenesis</keyword>
<evidence type="ECO:0000256" key="1">
    <source>
        <dbReference type="ARBA" id="ARBA00007921"/>
    </source>
</evidence>
<keyword evidence="8" id="KW-0699">rRNA-binding</keyword>
<comment type="function">
    <text evidence="8">An essential GTPase that binds both GDP and GTP, with rapid nucleotide exchange. Plays a role in 16S rRNA processing and 30S ribosomal subunit biogenesis and possibly also in cell cycle regulation and energy metabolism.</text>
</comment>